<dbReference type="EMBL" id="CAJMWT010004293">
    <property type="protein sequence ID" value="CAE6487892.1"/>
    <property type="molecule type" value="Genomic_DNA"/>
</dbReference>
<dbReference type="Proteomes" id="UP000663843">
    <property type="component" value="Unassembled WGS sequence"/>
</dbReference>
<evidence type="ECO:0000313" key="1">
    <source>
        <dbReference type="EMBL" id="CAE6487892.1"/>
    </source>
</evidence>
<dbReference type="AlphaFoldDB" id="A0A8H3CN91"/>
<protein>
    <submittedName>
        <fullName evidence="1">Uncharacterized protein</fullName>
    </submittedName>
</protein>
<reference evidence="1" key="1">
    <citation type="submission" date="2021-01" db="EMBL/GenBank/DDBJ databases">
        <authorList>
            <person name="Kaushik A."/>
        </authorList>
    </citation>
    <scope>NUCLEOTIDE SEQUENCE</scope>
    <source>
        <strain evidence="1">AG2-2IIIB</strain>
    </source>
</reference>
<sequence>MFEHLLNYGHRDPPNLQPNPSQLAREWLEASKALSDLGRFEEAFEASQKAAGLCRQTLGFEAGPSVLDAQPLASKCTCSVLDEQRSILVQHLHHPVRSSWALGLMKVFSPARLLFLGLGSRRVSYMQLP</sequence>
<organism evidence="1 2">
    <name type="scientific">Rhizoctonia solani</name>
    <dbReference type="NCBI Taxonomy" id="456999"/>
    <lineage>
        <taxon>Eukaryota</taxon>
        <taxon>Fungi</taxon>
        <taxon>Dikarya</taxon>
        <taxon>Basidiomycota</taxon>
        <taxon>Agaricomycotina</taxon>
        <taxon>Agaricomycetes</taxon>
        <taxon>Cantharellales</taxon>
        <taxon>Ceratobasidiaceae</taxon>
        <taxon>Rhizoctonia</taxon>
    </lineage>
</organism>
<name>A0A8H3CN91_9AGAM</name>
<gene>
    <name evidence="1" type="ORF">RDB_LOCUS125756</name>
</gene>
<evidence type="ECO:0000313" key="2">
    <source>
        <dbReference type="Proteomes" id="UP000663843"/>
    </source>
</evidence>
<proteinExistence type="predicted"/>
<comment type="caution">
    <text evidence="1">The sequence shown here is derived from an EMBL/GenBank/DDBJ whole genome shotgun (WGS) entry which is preliminary data.</text>
</comment>
<accession>A0A8H3CN91</accession>